<reference evidence="8 9" key="1">
    <citation type="submission" date="2019-09" db="EMBL/GenBank/DDBJ databases">
        <title>Draft genome of the ectomycorrhizal ascomycete Sphaerosporella brunnea.</title>
        <authorList>
            <consortium name="DOE Joint Genome Institute"/>
            <person name="Benucci G.M."/>
            <person name="Marozzi G."/>
            <person name="Antonielli L."/>
            <person name="Sanchez S."/>
            <person name="Marco P."/>
            <person name="Wang X."/>
            <person name="Falini L.B."/>
            <person name="Barry K."/>
            <person name="Haridas S."/>
            <person name="Lipzen A."/>
            <person name="Labutti K."/>
            <person name="Grigoriev I.V."/>
            <person name="Murat C."/>
            <person name="Martin F."/>
            <person name="Albertini E."/>
            <person name="Donnini D."/>
            <person name="Bonito G."/>
        </authorList>
    </citation>
    <scope>NUCLEOTIDE SEQUENCE [LARGE SCALE GENOMIC DNA]</scope>
    <source>
        <strain evidence="8 9">Sb_GMNB300</strain>
    </source>
</reference>
<gene>
    <name evidence="8" type="ORF">FN846DRAFT_803827</name>
</gene>
<dbReference type="GO" id="GO:0005762">
    <property type="term" value="C:mitochondrial large ribosomal subunit"/>
    <property type="evidence" value="ECO:0007669"/>
    <property type="project" value="TreeGrafter"/>
</dbReference>
<dbReference type="EMBL" id="VXIS01000371">
    <property type="protein sequence ID" value="KAA8894049.1"/>
    <property type="molecule type" value="Genomic_DNA"/>
</dbReference>
<proteinExistence type="inferred from homology"/>
<evidence type="ECO:0000313" key="9">
    <source>
        <dbReference type="Proteomes" id="UP000326924"/>
    </source>
</evidence>
<dbReference type="Proteomes" id="UP000326924">
    <property type="component" value="Unassembled WGS sequence"/>
</dbReference>
<comment type="similarity">
    <text evidence="6">Belongs to the mitochondrion-specific ribosomal protein mL54 family.</text>
</comment>
<organism evidence="8 9">
    <name type="scientific">Sphaerosporella brunnea</name>
    <dbReference type="NCBI Taxonomy" id="1250544"/>
    <lineage>
        <taxon>Eukaryota</taxon>
        <taxon>Fungi</taxon>
        <taxon>Dikarya</taxon>
        <taxon>Ascomycota</taxon>
        <taxon>Pezizomycotina</taxon>
        <taxon>Pezizomycetes</taxon>
        <taxon>Pezizales</taxon>
        <taxon>Pyronemataceae</taxon>
        <taxon>Sphaerosporella</taxon>
    </lineage>
</organism>
<evidence type="ECO:0000256" key="3">
    <source>
        <dbReference type="ARBA" id="ARBA00022980"/>
    </source>
</evidence>
<dbReference type="AlphaFoldDB" id="A0A5J5EGH6"/>
<protein>
    <recommendedName>
        <fullName evidence="7">Large ribosomal subunit protein mL54</fullName>
    </recommendedName>
</protein>
<keyword evidence="5" id="KW-0687">Ribonucleoprotein</keyword>
<dbReference type="GO" id="GO:0003735">
    <property type="term" value="F:structural constituent of ribosome"/>
    <property type="evidence" value="ECO:0007669"/>
    <property type="project" value="TreeGrafter"/>
</dbReference>
<name>A0A5J5EGH6_9PEZI</name>
<dbReference type="InParanoid" id="A0A5J5EGH6"/>
<sequence>MLCARCVARAPITRTLFAATKRTYADDASPNPPTTALTPGPHKVSAEVNAVRSAVPPGTKLFNINYFKNKADPVALEDGEYPAWLWSSLETSKGAAGESADDAGDLYSKSKKARQLAKKRAAKLAAMAALNPEKKIPIHEQTIDLPFATVTNPAYGPDVVAPLTRTVAATGSVVSKLGKVKVVPSTVAIGNEGDLQVTPDEAAKARMEVRKALRQKGRAMIKEANFLAQM</sequence>
<dbReference type="PANTHER" id="PTHR28595">
    <property type="entry name" value="39S RIBOSOMAL PROTEIN L54, MITOCHONDRIAL"/>
    <property type="match status" value="1"/>
</dbReference>
<dbReference type="InterPro" id="IPR013870">
    <property type="entry name" value="Ribosomal_mL54"/>
</dbReference>
<comment type="subcellular location">
    <subcellularLocation>
        <location evidence="1">Mitochondrion</location>
    </subcellularLocation>
</comment>
<dbReference type="PANTHER" id="PTHR28595:SF1">
    <property type="entry name" value="LARGE RIBOSOMAL SUBUNIT PROTEIN ML54"/>
    <property type="match status" value="1"/>
</dbReference>
<dbReference type="Pfam" id="PF08561">
    <property type="entry name" value="Ribosomal_L37"/>
    <property type="match status" value="1"/>
</dbReference>
<evidence type="ECO:0000256" key="6">
    <source>
        <dbReference type="ARBA" id="ARBA00033752"/>
    </source>
</evidence>
<evidence type="ECO:0000256" key="2">
    <source>
        <dbReference type="ARBA" id="ARBA00022946"/>
    </source>
</evidence>
<evidence type="ECO:0000256" key="7">
    <source>
        <dbReference type="ARBA" id="ARBA00035179"/>
    </source>
</evidence>
<keyword evidence="3 8" id="KW-0689">Ribosomal protein</keyword>
<dbReference type="OrthoDB" id="10252718at2759"/>
<evidence type="ECO:0000256" key="4">
    <source>
        <dbReference type="ARBA" id="ARBA00023128"/>
    </source>
</evidence>
<evidence type="ECO:0000313" key="8">
    <source>
        <dbReference type="EMBL" id="KAA8894049.1"/>
    </source>
</evidence>
<evidence type="ECO:0000256" key="1">
    <source>
        <dbReference type="ARBA" id="ARBA00004173"/>
    </source>
</evidence>
<keyword evidence="4" id="KW-0496">Mitochondrion</keyword>
<keyword evidence="9" id="KW-1185">Reference proteome</keyword>
<accession>A0A5J5EGH6</accession>
<comment type="caution">
    <text evidence="8">The sequence shown here is derived from an EMBL/GenBank/DDBJ whole genome shotgun (WGS) entry which is preliminary data.</text>
</comment>
<evidence type="ECO:0000256" key="5">
    <source>
        <dbReference type="ARBA" id="ARBA00023274"/>
    </source>
</evidence>
<keyword evidence="2" id="KW-0809">Transit peptide</keyword>